<comment type="similarity">
    <text evidence="1">Belongs to the peptidase C14B family.</text>
</comment>
<organism evidence="4 5">
    <name type="scientific">Cymbomonas tetramitiformis</name>
    <dbReference type="NCBI Taxonomy" id="36881"/>
    <lineage>
        <taxon>Eukaryota</taxon>
        <taxon>Viridiplantae</taxon>
        <taxon>Chlorophyta</taxon>
        <taxon>Pyramimonadophyceae</taxon>
        <taxon>Pyramimonadales</taxon>
        <taxon>Pyramimonadaceae</taxon>
        <taxon>Cymbomonas</taxon>
    </lineage>
</organism>
<dbReference type="AlphaFoldDB" id="A0AAE0F4H3"/>
<keyword evidence="5" id="KW-1185">Reference proteome</keyword>
<sequence length="415" mass="45901">MSAKLKQHLTSSTPLPSDAYTTRGTHVTRNPANKFAVLVGINYHGTRNPLEGCINDVKSHYRTLTEHFGFAKQNIRVLTDHRGSTSLPTSKNIKEAIDWLISSCKDGDLIFFSFSGHGSQMACTDGSEADGKDEILCPLDLGNDPASWRANAISDNHLNQKFHDELPVGARCVLVFDCCHSGTIADLPFSRGLGDSDGMARRPSRSFSQTFEAREEAAPEDVPDKPRYLTPPPEMAAEIAAVDKAAAANVTRSRGFASLALRDAGDAMPPSKDVWAISACMDNQFAIDATIDGKRQGAMTWALLQALKENGWELQYTPLLKSMRSRMKGRFESQNPQISTTRDELFEHFYLGTQETADDPFAQAIRTLGKLKVESEAQNLKLQKECCELKEEKDSLLEKNKQQQFERQGELPSVS</sequence>
<evidence type="ECO:0000259" key="3">
    <source>
        <dbReference type="Pfam" id="PF00656"/>
    </source>
</evidence>
<dbReference type="InterPro" id="IPR011600">
    <property type="entry name" value="Pept_C14_caspase"/>
</dbReference>
<proteinExistence type="inferred from homology"/>
<dbReference type="InterPro" id="IPR029030">
    <property type="entry name" value="Caspase-like_dom_sf"/>
</dbReference>
<dbReference type="GO" id="GO:0004197">
    <property type="term" value="F:cysteine-type endopeptidase activity"/>
    <property type="evidence" value="ECO:0007669"/>
    <property type="project" value="InterPro"/>
</dbReference>
<dbReference type="Proteomes" id="UP001190700">
    <property type="component" value="Unassembled WGS sequence"/>
</dbReference>
<dbReference type="InterPro" id="IPR050452">
    <property type="entry name" value="Metacaspase"/>
</dbReference>
<evidence type="ECO:0000313" key="5">
    <source>
        <dbReference type="Proteomes" id="UP001190700"/>
    </source>
</evidence>
<accession>A0AAE0F4H3</accession>
<dbReference type="GO" id="GO:0005737">
    <property type="term" value="C:cytoplasm"/>
    <property type="evidence" value="ECO:0007669"/>
    <property type="project" value="TreeGrafter"/>
</dbReference>
<feature type="compositionally biased region" description="Polar residues" evidence="2">
    <location>
        <begin position="8"/>
        <end position="26"/>
    </location>
</feature>
<evidence type="ECO:0000256" key="1">
    <source>
        <dbReference type="ARBA" id="ARBA00009005"/>
    </source>
</evidence>
<evidence type="ECO:0000256" key="2">
    <source>
        <dbReference type="SAM" id="MobiDB-lite"/>
    </source>
</evidence>
<dbReference type="PANTHER" id="PTHR48104:SF30">
    <property type="entry name" value="METACASPASE-1"/>
    <property type="match status" value="1"/>
</dbReference>
<reference evidence="4 5" key="1">
    <citation type="journal article" date="2015" name="Genome Biol. Evol.">
        <title>Comparative Genomics of a Bacterivorous Green Alga Reveals Evolutionary Causalities and Consequences of Phago-Mixotrophic Mode of Nutrition.</title>
        <authorList>
            <person name="Burns J.A."/>
            <person name="Paasch A."/>
            <person name="Narechania A."/>
            <person name="Kim E."/>
        </authorList>
    </citation>
    <scope>NUCLEOTIDE SEQUENCE [LARGE SCALE GENOMIC DNA]</scope>
    <source>
        <strain evidence="4 5">PLY_AMNH</strain>
    </source>
</reference>
<feature type="compositionally biased region" description="Basic and acidic residues" evidence="2">
    <location>
        <begin position="212"/>
        <end position="226"/>
    </location>
</feature>
<gene>
    <name evidence="4" type="ORF">CYMTET_39437</name>
</gene>
<feature type="region of interest" description="Disordered" evidence="2">
    <location>
        <begin position="195"/>
        <end position="226"/>
    </location>
</feature>
<dbReference type="EMBL" id="LGRX02026182">
    <property type="protein sequence ID" value="KAK3251214.1"/>
    <property type="molecule type" value="Genomic_DNA"/>
</dbReference>
<protein>
    <recommendedName>
        <fullName evidence="3">Peptidase C14 caspase domain-containing protein</fullName>
    </recommendedName>
</protein>
<comment type="caution">
    <text evidence="4">The sequence shown here is derived from an EMBL/GenBank/DDBJ whole genome shotgun (WGS) entry which is preliminary data.</text>
</comment>
<name>A0AAE0F4H3_9CHLO</name>
<dbReference type="PANTHER" id="PTHR48104">
    <property type="entry name" value="METACASPASE-4"/>
    <property type="match status" value="1"/>
</dbReference>
<feature type="domain" description="Peptidase C14 caspase" evidence="3">
    <location>
        <begin position="34"/>
        <end position="342"/>
    </location>
</feature>
<dbReference type="GO" id="GO:0006508">
    <property type="term" value="P:proteolysis"/>
    <property type="evidence" value="ECO:0007669"/>
    <property type="project" value="InterPro"/>
</dbReference>
<evidence type="ECO:0000313" key="4">
    <source>
        <dbReference type="EMBL" id="KAK3251214.1"/>
    </source>
</evidence>
<dbReference type="Pfam" id="PF00656">
    <property type="entry name" value="Peptidase_C14"/>
    <property type="match status" value="1"/>
</dbReference>
<dbReference type="SUPFAM" id="SSF52129">
    <property type="entry name" value="Caspase-like"/>
    <property type="match status" value="1"/>
</dbReference>
<feature type="region of interest" description="Disordered" evidence="2">
    <location>
        <begin position="1"/>
        <end position="26"/>
    </location>
</feature>
<dbReference type="Gene3D" id="3.40.50.12660">
    <property type="match status" value="2"/>
</dbReference>